<protein>
    <submittedName>
        <fullName evidence="1">Uncharacterized protein</fullName>
    </submittedName>
</protein>
<proteinExistence type="predicted"/>
<dbReference type="AlphaFoldDB" id="A0A2I0J465"/>
<evidence type="ECO:0000313" key="2">
    <source>
        <dbReference type="Proteomes" id="UP000233551"/>
    </source>
</evidence>
<dbReference type="Proteomes" id="UP000233551">
    <property type="component" value="Unassembled WGS sequence"/>
</dbReference>
<name>A0A2I0J465_PUNGR</name>
<evidence type="ECO:0000313" key="1">
    <source>
        <dbReference type="EMBL" id="PKI51019.1"/>
    </source>
</evidence>
<accession>A0A2I0J465</accession>
<comment type="caution">
    <text evidence="1">The sequence shown here is derived from an EMBL/GenBank/DDBJ whole genome shotgun (WGS) entry which is preliminary data.</text>
</comment>
<reference evidence="1 2" key="1">
    <citation type="submission" date="2017-11" db="EMBL/GenBank/DDBJ databases">
        <title>De-novo sequencing of pomegranate (Punica granatum L.) genome.</title>
        <authorList>
            <person name="Akparov Z."/>
            <person name="Amiraslanov A."/>
            <person name="Hajiyeva S."/>
            <person name="Abbasov M."/>
            <person name="Kaur K."/>
            <person name="Hamwieh A."/>
            <person name="Solovyev V."/>
            <person name="Salamov A."/>
            <person name="Braich B."/>
            <person name="Kosarev P."/>
            <person name="Mahmoud A."/>
            <person name="Hajiyev E."/>
            <person name="Babayeva S."/>
            <person name="Izzatullayeva V."/>
            <person name="Mammadov A."/>
            <person name="Mammadov A."/>
            <person name="Sharifova S."/>
            <person name="Ojaghi J."/>
            <person name="Eynullazada K."/>
            <person name="Bayramov B."/>
            <person name="Abdulazimova A."/>
            <person name="Shahmuradov I."/>
        </authorList>
    </citation>
    <scope>NUCLEOTIDE SEQUENCE [LARGE SCALE GENOMIC DNA]</scope>
    <source>
        <strain evidence="2">cv. AG2017</strain>
        <tissue evidence="1">Leaf</tissue>
    </source>
</reference>
<keyword evidence="2" id="KW-1185">Reference proteome</keyword>
<organism evidence="1 2">
    <name type="scientific">Punica granatum</name>
    <name type="common">Pomegranate</name>
    <dbReference type="NCBI Taxonomy" id="22663"/>
    <lineage>
        <taxon>Eukaryota</taxon>
        <taxon>Viridiplantae</taxon>
        <taxon>Streptophyta</taxon>
        <taxon>Embryophyta</taxon>
        <taxon>Tracheophyta</taxon>
        <taxon>Spermatophyta</taxon>
        <taxon>Magnoliopsida</taxon>
        <taxon>eudicotyledons</taxon>
        <taxon>Gunneridae</taxon>
        <taxon>Pentapetalae</taxon>
        <taxon>rosids</taxon>
        <taxon>malvids</taxon>
        <taxon>Myrtales</taxon>
        <taxon>Lythraceae</taxon>
        <taxon>Punica</taxon>
    </lineage>
</organism>
<sequence length="115" mass="12370">MSACSAGLQYARAHCPMDCGVLEHLLGGFYKMHGCLPDELHDALLNEKTGRVARVYGPECGLLSGPASRGLGVSTFPWGRVTDTCEKESPLIILRPEGRGRISYPGSKGIEHLVC</sequence>
<gene>
    <name evidence="1" type="ORF">CRG98_028591</name>
</gene>
<dbReference type="EMBL" id="PGOL01002061">
    <property type="protein sequence ID" value="PKI51019.1"/>
    <property type="molecule type" value="Genomic_DNA"/>
</dbReference>